<evidence type="ECO:0000313" key="5">
    <source>
        <dbReference type="EMBL" id="KAK9715363.1"/>
    </source>
</evidence>
<evidence type="ECO:0000256" key="1">
    <source>
        <dbReference type="ARBA" id="ARBA00022491"/>
    </source>
</evidence>
<keyword evidence="1" id="KW-0678">Repressor</keyword>
<evidence type="ECO:0000256" key="4">
    <source>
        <dbReference type="SAM" id="MobiDB-lite"/>
    </source>
</evidence>
<feature type="region of interest" description="Disordered" evidence="4">
    <location>
        <begin position="199"/>
        <end position="229"/>
    </location>
</feature>
<dbReference type="GO" id="GO:0003700">
    <property type="term" value="F:DNA-binding transcription factor activity"/>
    <property type="evidence" value="ECO:0007669"/>
    <property type="project" value="InterPro"/>
</dbReference>
<keyword evidence="3" id="KW-0804">Transcription</keyword>
<name>A0AAW1KC90_SAPOF</name>
<feature type="region of interest" description="Disordered" evidence="4">
    <location>
        <begin position="1"/>
        <end position="53"/>
    </location>
</feature>
<protein>
    <submittedName>
        <fullName evidence="5">Uncharacterized protein</fullName>
    </submittedName>
</protein>
<sequence>MGNDQRSGGSSSTSSSKKNKSNSNSNNNSSNSSSSNNNSNSNIEKPKQPQRGLGVAQLEKIRLHSQMASCGFYPQPHHGFPNPFPSTLFPHVNDHDMRLQAGYQVGLLQSSSSPPIGYGIPSNSSSPYGYHHPNNFMMGVGEQMERTCNIRFGESHPSMTTRWNPNGDIVMATENNNQYIQPQGLVTRHLLSHVEQNNRTDDMHEPNGSGSQNSESSSQNEELNLELKL</sequence>
<evidence type="ECO:0000256" key="2">
    <source>
        <dbReference type="ARBA" id="ARBA00023015"/>
    </source>
</evidence>
<comment type="caution">
    <text evidence="5">The sequence shown here is derived from an EMBL/GenBank/DDBJ whole genome shotgun (WGS) entry which is preliminary data.</text>
</comment>
<dbReference type="PANTHER" id="PTHR33388:SF18">
    <property type="entry name" value="PROTEIN SPEAR1"/>
    <property type="match status" value="1"/>
</dbReference>
<feature type="compositionally biased region" description="Low complexity" evidence="4">
    <location>
        <begin position="207"/>
        <end position="222"/>
    </location>
</feature>
<gene>
    <name evidence="5" type="ORF">RND81_06G160000</name>
</gene>
<reference evidence="5" key="1">
    <citation type="submission" date="2024-03" db="EMBL/GenBank/DDBJ databases">
        <title>WGS assembly of Saponaria officinalis var. Norfolk2.</title>
        <authorList>
            <person name="Jenkins J."/>
            <person name="Shu S."/>
            <person name="Grimwood J."/>
            <person name="Barry K."/>
            <person name="Goodstein D."/>
            <person name="Schmutz J."/>
            <person name="Leebens-Mack J."/>
            <person name="Osbourn A."/>
        </authorList>
    </citation>
    <scope>NUCLEOTIDE SEQUENCE [LARGE SCALE GENOMIC DNA]</scope>
    <source>
        <strain evidence="5">JIC</strain>
    </source>
</reference>
<dbReference type="Proteomes" id="UP001443914">
    <property type="component" value="Unassembled WGS sequence"/>
</dbReference>
<evidence type="ECO:0000256" key="3">
    <source>
        <dbReference type="ARBA" id="ARBA00023163"/>
    </source>
</evidence>
<keyword evidence="2" id="KW-0805">Transcription regulation</keyword>
<proteinExistence type="predicted"/>
<dbReference type="PANTHER" id="PTHR33388">
    <property type="entry name" value="OS01G0212500 PROTEIN"/>
    <property type="match status" value="1"/>
</dbReference>
<accession>A0AAW1KC90</accession>
<dbReference type="InterPro" id="IPR040356">
    <property type="entry name" value="SPEAR"/>
</dbReference>
<dbReference type="AlphaFoldDB" id="A0AAW1KC90"/>
<dbReference type="EMBL" id="JBDFQZ010000006">
    <property type="protein sequence ID" value="KAK9715363.1"/>
    <property type="molecule type" value="Genomic_DNA"/>
</dbReference>
<keyword evidence="6" id="KW-1185">Reference proteome</keyword>
<feature type="compositionally biased region" description="Low complexity" evidence="4">
    <location>
        <begin position="10"/>
        <end position="42"/>
    </location>
</feature>
<evidence type="ECO:0000313" key="6">
    <source>
        <dbReference type="Proteomes" id="UP001443914"/>
    </source>
</evidence>
<organism evidence="5 6">
    <name type="scientific">Saponaria officinalis</name>
    <name type="common">Common soapwort</name>
    <name type="synonym">Lychnis saponaria</name>
    <dbReference type="NCBI Taxonomy" id="3572"/>
    <lineage>
        <taxon>Eukaryota</taxon>
        <taxon>Viridiplantae</taxon>
        <taxon>Streptophyta</taxon>
        <taxon>Embryophyta</taxon>
        <taxon>Tracheophyta</taxon>
        <taxon>Spermatophyta</taxon>
        <taxon>Magnoliopsida</taxon>
        <taxon>eudicotyledons</taxon>
        <taxon>Gunneridae</taxon>
        <taxon>Pentapetalae</taxon>
        <taxon>Caryophyllales</taxon>
        <taxon>Caryophyllaceae</taxon>
        <taxon>Caryophylleae</taxon>
        <taxon>Saponaria</taxon>
    </lineage>
</organism>